<dbReference type="OrthoDB" id="9805828at2"/>
<keyword evidence="1" id="KW-0853">WD repeat</keyword>
<dbReference type="PROSITE" id="PS50082">
    <property type="entry name" value="WD_REPEATS_2"/>
    <property type="match status" value="2"/>
</dbReference>
<protein>
    <submittedName>
        <fullName evidence="2">WD40 repeat domain-containing protein</fullName>
    </submittedName>
</protein>
<dbReference type="SUPFAM" id="SSF50998">
    <property type="entry name" value="Quinoprotein alcohol dehydrogenase-like"/>
    <property type="match status" value="1"/>
</dbReference>
<dbReference type="PROSITE" id="PS50294">
    <property type="entry name" value="WD_REPEATS_REGION"/>
    <property type="match status" value="2"/>
</dbReference>
<evidence type="ECO:0000313" key="2">
    <source>
        <dbReference type="EMBL" id="AWM36174.1"/>
    </source>
</evidence>
<keyword evidence="3" id="KW-1185">Reference proteome</keyword>
<dbReference type="Pfam" id="PF00400">
    <property type="entry name" value="WD40"/>
    <property type="match status" value="2"/>
</dbReference>
<reference evidence="2 3" key="1">
    <citation type="submission" date="2018-01" db="EMBL/GenBank/DDBJ databases">
        <title>G. obscuriglobus.</title>
        <authorList>
            <person name="Franke J."/>
            <person name="Blomberg W."/>
            <person name="Selmecki A."/>
        </authorList>
    </citation>
    <scope>NUCLEOTIDE SEQUENCE [LARGE SCALE GENOMIC DNA]</scope>
    <source>
        <strain evidence="2 3">DSM 5831</strain>
    </source>
</reference>
<name>A0A2Z3H3H4_9BACT</name>
<feature type="repeat" description="WD" evidence="1">
    <location>
        <begin position="276"/>
        <end position="310"/>
    </location>
</feature>
<dbReference type="PANTHER" id="PTHR19879">
    <property type="entry name" value="TRANSCRIPTION INITIATION FACTOR TFIID"/>
    <property type="match status" value="1"/>
</dbReference>
<accession>A0A2Z3H3H4</accession>
<dbReference type="AlphaFoldDB" id="A0A2Z3H3H4"/>
<dbReference type="InterPro" id="IPR011047">
    <property type="entry name" value="Quinoprotein_ADH-like_sf"/>
</dbReference>
<dbReference type="PANTHER" id="PTHR19879:SF9">
    <property type="entry name" value="TRANSCRIPTION INITIATION FACTOR TFIID SUBUNIT 5"/>
    <property type="match status" value="1"/>
</dbReference>
<proteinExistence type="predicted"/>
<dbReference type="SMART" id="SM00320">
    <property type="entry name" value="WD40"/>
    <property type="match status" value="3"/>
</dbReference>
<evidence type="ECO:0000313" key="3">
    <source>
        <dbReference type="Proteomes" id="UP000245802"/>
    </source>
</evidence>
<sequence>MQVLKLATEQPEAGTDVTRLWLAPGLARIAAVFGNGVPFNGSVLCWDTSAGRALWRAPLQDDDDTYPDPDFDRDVTRCAYTVAPERDDADDASEGGVAVCDLATGVAVRLGSDHTALPALTSDGQSTLAVEFDIRNRRGVRRWEVPVPLAPTDTPLAPVPRWRIDLPVPTGLARHTDETPQSLAVSPDGARIALGRTGGSVTVWGRSNRREVLSVPTLKGMKYVRFGVHRLVFSDDGDRLAAVRGRWADKRYGFQVHVWALSDGTQLRGPKEKANVNGVAFSPDGRTLLTAREDGTVGEWDTATWKLRREMAWKIGKLFSVAFAPDGLTCAAGGEKGRVVVWDVDV</sequence>
<dbReference type="Proteomes" id="UP000245802">
    <property type="component" value="Chromosome"/>
</dbReference>
<dbReference type="InterPro" id="IPR015943">
    <property type="entry name" value="WD40/YVTN_repeat-like_dom_sf"/>
</dbReference>
<evidence type="ECO:0000256" key="1">
    <source>
        <dbReference type="PROSITE-ProRule" id="PRU00221"/>
    </source>
</evidence>
<dbReference type="InterPro" id="IPR001680">
    <property type="entry name" value="WD40_rpt"/>
</dbReference>
<feature type="repeat" description="WD" evidence="1">
    <location>
        <begin position="318"/>
        <end position="346"/>
    </location>
</feature>
<dbReference type="KEGG" id="gog:C1280_03555"/>
<organism evidence="2 3">
    <name type="scientific">Gemmata obscuriglobus</name>
    <dbReference type="NCBI Taxonomy" id="114"/>
    <lineage>
        <taxon>Bacteria</taxon>
        <taxon>Pseudomonadati</taxon>
        <taxon>Planctomycetota</taxon>
        <taxon>Planctomycetia</taxon>
        <taxon>Gemmatales</taxon>
        <taxon>Gemmataceae</taxon>
        <taxon>Gemmata</taxon>
    </lineage>
</organism>
<dbReference type="RefSeq" id="WP_010042139.1">
    <property type="nucleotide sequence ID" value="NZ_CP025958.1"/>
</dbReference>
<dbReference type="EMBL" id="CP025958">
    <property type="protein sequence ID" value="AWM36174.1"/>
    <property type="molecule type" value="Genomic_DNA"/>
</dbReference>
<gene>
    <name evidence="2" type="ORF">C1280_03555</name>
</gene>
<dbReference type="Gene3D" id="2.130.10.10">
    <property type="entry name" value="YVTN repeat-like/Quinoprotein amine dehydrogenase"/>
    <property type="match status" value="1"/>
</dbReference>